<dbReference type="Proteomes" id="UP000247152">
    <property type="component" value="Unassembled WGS sequence"/>
</dbReference>
<evidence type="ECO:0000256" key="1">
    <source>
        <dbReference type="SAM" id="MobiDB-lite"/>
    </source>
</evidence>
<protein>
    <submittedName>
        <fullName evidence="2">Uncharacterized protein</fullName>
    </submittedName>
</protein>
<organism evidence="2 3">
    <name type="scientific">Legionella qingyii</name>
    <dbReference type="NCBI Taxonomy" id="2184757"/>
    <lineage>
        <taxon>Bacteria</taxon>
        <taxon>Pseudomonadati</taxon>
        <taxon>Pseudomonadota</taxon>
        <taxon>Gammaproteobacteria</taxon>
        <taxon>Legionellales</taxon>
        <taxon>Legionellaceae</taxon>
        <taxon>Legionella</taxon>
    </lineage>
</organism>
<evidence type="ECO:0000313" key="2">
    <source>
        <dbReference type="EMBL" id="PWY55478.1"/>
    </source>
</evidence>
<reference evidence="2 3" key="1">
    <citation type="submission" date="2018-05" db="EMBL/GenBank/DDBJ databases">
        <title>Legionella qingyii sp.nov., whole genome shotgun sequence.</title>
        <authorList>
            <person name="Wu H."/>
            <person name="Zhu Q."/>
            <person name="Hu C."/>
        </authorList>
    </citation>
    <scope>NUCLEOTIDE SEQUENCE [LARGE SCALE GENOMIC DNA]</scope>
    <source>
        <strain evidence="2 3">HEB18</strain>
    </source>
</reference>
<gene>
    <name evidence="2" type="ORF">DGG96_11915</name>
</gene>
<sequence length="79" mass="8716">MNVVTYGGMDDTNVSTRGGAKRGHRIDNPYYNQSVESRPGTEIKGIGTNSIGLYLYEDVIYNIKPSNIDNNAELCDLSE</sequence>
<proteinExistence type="predicted"/>
<dbReference type="AlphaFoldDB" id="A0A317U2J2"/>
<dbReference type="EMBL" id="QHJG01000018">
    <property type="protein sequence ID" value="PWY55478.1"/>
    <property type="molecule type" value="Genomic_DNA"/>
</dbReference>
<accession>A0A317U2J2</accession>
<name>A0A317U2J2_9GAMM</name>
<feature type="region of interest" description="Disordered" evidence="1">
    <location>
        <begin position="1"/>
        <end position="34"/>
    </location>
</feature>
<evidence type="ECO:0000313" key="3">
    <source>
        <dbReference type="Proteomes" id="UP000247152"/>
    </source>
</evidence>
<comment type="caution">
    <text evidence="2">The sequence shown here is derived from an EMBL/GenBank/DDBJ whole genome shotgun (WGS) entry which is preliminary data.</text>
</comment>